<proteinExistence type="predicted"/>
<accession>A0AAV1V589</accession>
<name>A0AAV1V589_9STRA</name>
<dbReference type="EMBL" id="CAKLBY020000267">
    <property type="protein sequence ID" value="CAK7941965.1"/>
    <property type="molecule type" value="Genomic_DNA"/>
</dbReference>
<evidence type="ECO:0000313" key="3">
    <source>
        <dbReference type="Proteomes" id="UP001162060"/>
    </source>
</evidence>
<protein>
    <submittedName>
        <fullName evidence="2">Uncharacterized protein</fullName>
    </submittedName>
</protein>
<organism evidence="2 3">
    <name type="scientific">Peronospora matthiolae</name>
    <dbReference type="NCBI Taxonomy" id="2874970"/>
    <lineage>
        <taxon>Eukaryota</taxon>
        <taxon>Sar</taxon>
        <taxon>Stramenopiles</taxon>
        <taxon>Oomycota</taxon>
        <taxon>Peronosporomycetes</taxon>
        <taxon>Peronosporales</taxon>
        <taxon>Peronosporaceae</taxon>
        <taxon>Peronospora</taxon>
    </lineage>
</organism>
<reference evidence="2" key="1">
    <citation type="submission" date="2024-01" db="EMBL/GenBank/DDBJ databases">
        <authorList>
            <person name="Webb A."/>
        </authorList>
    </citation>
    <scope>NUCLEOTIDE SEQUENCE</scope>
    <source>
        <strain evidence="2">Pm1</strain>
    </source>
</reference>
<evidence type="ECO:0000256" key="1">
    <source>
        <dbReference type="SAM" id="MobiDB-lite"/>
    </source>
</evidence>
<gene>
    <name evidence="2" type="ORF">PM001_LOCUS27115</name>
</gene>
<dbReference type="AlphaFoldDB" id="A0AAV1V589"/>
<feature type="region of interest" description="Disordered" evidence="1">
    <location>
        <begin position="63"/>
        <end position="107"/>
    </location>
</feature>
<evidence type="ECO:0000313" key="2">
    <source>
        <dbReference type="EMBL" id="CAK7941965.1"/>
    </source>
</evidence>
<sequence>MPTTTGSNVVPAPAPISRAAGTWLVHQHWAADAPPSLLQCRGGGAGSASPIFQIFGGVQAGHAPSKVDGASMDSARSSPPPPKGFAALFRDGSNPKKKDNPASPGLFDIAKPSSRDLMAMIQLYDDGDDRDVILRKLRALSPGVAEVFPYSVELDMGTLFLKVGTFKLIASFLSDHGNVKVEELLSSGQLNVLERSSNGAISIGAKSLVVKRALAGEKFATLAIRFALKATSVLDTCHYVDAFGVSGSMKPELFFDLLHSLGALPLHCARLGLVKVLRFREGQVRIYLRSGSRSLCPEVDGVEVGQFILCGSVHPVRHRDTPSIRPQAPYHRRSRCSLDLTPLASKAAPYNNRSVGNFLCTVIGCGSSGGSGDESMADFGRWSQDIPLLKSRLGPVGALSLGTVLYTSSVANSAESSFAAPA</sequence>
<comment type="caution">
    <text evidence="2">The sequence shown here is derived from an EMBL/GenBank/DDBJ whole genome shotgun (WGS) entry which is preliminary data.</text>
</comment>
<dbReference type="Proteomes" id="UP001162060">
    <property type="component" value="Unassembled WGS sequence"/>
</dbReference>